<comment type="catalytic activity">
    <reaction evidence="1 5">
        <text>3-dehydroquinate = 3-dehydroshikimate + H2O</text>
        <dbReference type="Rhea" id="RHEA:21096"/>
        <dbReference type="ChEBI" id="CHEBI:15377"/>
        <dbReference type="ChEBI" id="CHEBI:16630"/>
        <dbReference type="ChEBI" id="CHEBI:32364"/>
        <dbReference type="EC" id="4.2.1.10"/>
    </reaction>
</comment>
<evidence type="ECO:0000313" key="6">
    <source>
        <dbReference type="EMBL" id="MFL2029222.1"/>
    </source>
</evidence>
<comment type="caution">
    <text evidence="6">The sequence shown here is derived from an EMBL/GenBank/DDBJ whole genome shotgun (WGS) entry which is preliminary data.</text>
</comment>
<dbReference type="GO" id="GO:0003855">
    <property type="term" value="F:3-dehydroquinate dehydratase activity"/>
    <property type="evidence" value="ECO:0007669"/>
    <property type="project" value="UniProtKB-EC"/>
</dbReference>
<proteinExistence type="inferred from homology"/>
<keyword evidence="4 5" id="KW-0704">Schiff base</keyword>
<evidence type="ECO:0000256" key="2">
    <source>
        <dbReference type="ARBA" id="ARBA00023141"/>
    </source>
</evidence>
<keyword evidence="2 5" id="KW-0057">Aromatic amino acid biosynthesis</keyword>
<dbReference type="RefSeq" id="WP_407137275.1">
    <property type="nucleotide sequence ID" value="NZ_JBGQPK010000020.1"/>
</dbReference>
<comment type="caution">
    <text evidence="5">Lacks conserved residue(s) required for the propagation of feature annotation.</text>
</comment>
<evidence type="ECO:0000313" key="7">
    <source>
        <dbReference type="Proteomes" id="UP001625389"/>
    </source>
</evidence>
<dbReference type="PANTHER" id="PTHR43699">
    <property type="entry name" value="3-DEHYDROQUINATE DEHYDRATASE"/>
    <property type="match status" value="1"/>
</dbReference>
<evidence type="ECO:0000256" key="4">
    <source>
        <dbReference type="ARBA" id="ARBA00023270"/>
    </source>
</evidence>
<feature type="binding site" evidence="5">
    <location>
        <position position="213"/>
    </location>
    <ligand>
        <name>3-dehydroquinate</name>
        <dbReference type="ChEBI" id="CHEBI:32364"/>
    </ligand>
</feature>
<feature type="binding site" evidence="5">
    <location>
        <position position="84"/>
    </location>
    <ligand>
        <name>3-dehydroquinate</name>
        <dbReference type="ChEBI" id="CHEBI:32364"/>
    </ligand>
</feature>
<dbReference type="Gene3D" id="3.20.20.70">
    <property type="entry name" value="Aldolase class I"/>
    <property type="match status" value="1"/>
</dbReference>
<organism evidence="6 7">
    <name type="scientific">Loigolactobacillus zhaoyuanensis</name>
    <dbReference type="NCBI Taxonomy" id="2486017"/>
    <lineage>
        <taxon>Bacteria</taxon>
        <taxon>Bacillati</taxon>
        <taxon>Bacillota</taxon>
        <taxon>Bacilli</taxon>
        <taxon>Lactobacillales</taxon>
        <taxon>Lactobacillaceae</taxon>
        <taxon>Loigolactobacillus</taxon>
    </lineage>
</organism>
<name>A0ABW8UBI0_9LACO</name>
<keyword evidence="5" id="KW-0028">Amino-acid biosynthesis</keyword>
<gene>
    <name evidence="5 6" type="primary">aroD</name>
    <name evidence="6" type="ORF">ACEN34_06285</name>
</gene>
<accession>A0ABW8UBI0</accession>
<feature type="binding site" evidence="5">
    <location>
        <begin position="48"/>
        <end position="50"/>
    </location>
    <ligand>
        <name>3-dehydroquinate</name>
        <dbReference type="ChEBI" id="CHEBI:32364"/>
    </ligand>
</feature>
<evidence type="ECO:0000256" key="3">
    <source>
        <dbReference type="ARBA" id="ARBA00023239"/>
    </source>
</evidence>
<dbReference type="PANTHER" id="PTHR43699:SF1">
    <property type="entry name" value="3-DEHYDROQUINATE DEHYDRATASE"/>
    <property type="match status" value="1"/>
</dbReference>
<feature type="binding site" evidence="5">
    <location>
        <position position="236"/>
    </location>
    <ligand>
        <name>3-dehydroquinate</name>
        <dbReference type="ChEBI" id="CHEBI:32364"/>
    </ligand>
</feature>
<dbReference type="SUPFAM" id="SSF51569">
    <property type="entry name" value="Aldolase"/>
    <property type="match status" value="1"/>
</dbReference>
<dbReference type="EMBL" id="JBGQPK010000020">
    <property type="protein sequence ID" value="MFL2029222.1"/>
    <property type="molecule type" value="Genomic_DNA"/>
</dbReference>
<dbReference type="Proteomes" id="UP001625389">
    <property type="component" value="Unassembled WGS sequence"/>
</dbReference>
<dbReference type="EC" id="4.2.1.10" evidence="5"/>
<comment type="function">
    <text evidence="5">Involved in the third step of the chorismate pathway, which leads to the biosynthesis of aromatic amino acids. Catalyzes the cis-dehydration of 3-dehydroquinate (DHQ) and introduces the first double bond of the aromatic ring to yield 3-dehydroshikimate.</text>
</comment>
<feature type="binding site" evidence="5">
    <location>
        <position position="232"/>
    </location>
    <ligand>
        <name>3-dehydroquinate</name>
        <dbReference type="ChEBI" id="CHEBI:32364"/>
    </ligand>
</feature>
<feature type="active site" description="Proton donor/acceptor" evidence="5">
    <location>
        <position position="144"/>
    </location>
</feature>
<reference evidence="6 7" key="1">
    <citation type="submission" date="2024-08" db="EMBL/GenBank/DDBJ databases">
        <authorList>
            <person name="Arias E."/>
        </authorList>
    </citation>
    <scope>NUCLEOTIDE SEQUENCE [LARGE SCALE GENOMIC DNA]</scope>
    <source>
        <strain evidence="6 7">FAM 25317</strain>
    </source>
</reference>
<comment type="pathway">
    <text evidence="5">Metabolic intermediate biosynthesis; chorismate biosynthesis; chorismate from D-erythrose 4-phosphate and phosphoenolpyruvate: step 3/7.</text>
</comment>
<dbReference type="InterPro" id="IPR001381">
    <property type="entry name" value="DHquinase_I"/>
</dbReference>
<feature type="active site" description="Schiff-base intermediate with substrate" evidence="5">
    <location>
        <position position="171"/>
    </location>
</feature>
<dbReference type="InterPro" id="IPR050146">
    <property type="entry name" value="Type-I_3-dehydroquinase"/>
</dbReference>
<comment type="similarity">
    <text evidence="5">Belongs to the type-I 3-dehydroquinase family.</text>
</comment>
<evidence type="ECO:0000256" key="1">
    <source>
        <dbReference type="ARBA" id="ARBA00001864"/>
    </source>
</evidence>
<protein>
    <recommendedName>
        <fullName evidence="5">3-dehydroquinate dehydratase</fullName>
        <shortName evidence="5">3-dehydroquinase</shortName>
        <ecNumber evidence="5">4.2.1.10</ecNumber>
    </recommendedName>
    <alternativeName>
        <fullName evidence="5">Type I DHQase</fullName>
    </alternativeName>
    <alternativeName>
        <fullName evidence="5">Type I dehydroquinase</fullName>
        <shortName evidence="5">DHQ1</shortName>
    </alternativeName>
</protein>
<evidence type="ECO:0000256" key="5">
    <source>
        <dbReference type="HAMAP-Rule" id="MF_00214"/>
    </source>
</evidence>
<sequence length="255" mass="27164">MTQKVTYIRHLPLGDGIPKTCVPLIAPTLAQVDTALEPILVAQPDLVEWRLDFLVTLPAMAELLTILQQMRQRLGDLPLLATFRSQAEGGNAQLSTTAYQQLVTQLINSGWVDAVDIELSRGACVAKLCDLARTADVQSVVSAHFFEETPAVATLVGLLDQMIQQGAAIAKVAVMPQSAQDVLNLLQATLTAKQQHEQPLITMAMGQLGQISRLAGGIFGSAVTFAAVAQTSAPGQLPLTVLQQVLPLLGKGLDK</sequence>
<dbReference type="NCBIfam" id="TIGR01093">
    <property type="entry name" value="aroD"/>
    <property type="match status" value="1"/>
</dbReference>
<comment type="subunit">
    <text evidence="5">Homodimer.</text>
</comment>
<keyword evidence="7" id="KW-1185">Reference proteome</keyword>
<dbReference type="InterPro" id="IPR013785">
    <property type="entry name" value="Aldolase_TIM"/>
</dbReference>
<dbReference type="CDD" id="cd00502">
    <property type="entry name" value="DHQase_I"/>
    <property type="match status" value="1"/>
</dbReference>
<dbReference type="HAMAP" id="MF_00214">
    <property type="entry name" value="AroD"/>
    <property type="match status" value="1"/>
</dbReference>
<keyword evidence="3 5" id="KW-0456">Lyase</keyword>
<dbReference type="Pfam" id="PF01487">
    <property type="entry name" value="DHquinase_I"/>
    <property type="match status" value="1"/>
</dbReference>